<dbReference type="PROSITE" id="PS51186">
    <property type="entry name" value="GNAT"/>
    <property type="match status" value="1"/>
</dbReference>
<accession>A0A8J2YI67</accession>
<dbReference type="InterPro" id="IPR051531">
    <property type="entry name" value="N-acetyltransferase"/>
</dbReference>
<sequence>MIETERLKFREYTLDDLPFYASLWGNYEVVKYIGAGIPKTPPEAKAHLEERILPSYRNGVGLFAMIYKPENKLIGHAGIIPQEIEGEEEYEIGYWLSPDYWRKGLATEAATAFKHYGFNALQLDKLISLINPNNPASIFVARKNQMFYEKTVHFLTSTALVYAIYKEDYER</sequence>
<organism evidence="2 3">
    <name type="scientific">Pullulanibacillus camelliae</name>
    <dbReference type="NCBI Taxonomy" id="1707096"/>
    <lineage>
        <taxon>Bacteria</taxon>
        <taxon>Bacillati</taxon>
        <taxon>Bacillota</taxon>
        <taxon>Bacilli</taxon>
        <taxon>Bacillales</taxon>
        <taxon>Sporolactobacillaceae</taxon>
        <taxon>Pullulanibacillus</taxon>
    </lineage>
</organism>
<proteinExistence type="predicted"/>
<gene>
    <name evidence="2" type="ORF">GCM10011391_24260</name>
</gene>
<dbReference type="EMBL" id="BMIR01000010">
    <property type="protein sequence ID" value="GGE44602.1"/>
    <property type="molecule type" value="Genomic_DNA"/>
</dbReference>
<dbReference type="Pfam" id="PF13302">
    <property type="entry name" value="Acetyltransf_3"/>
    <property type="match status" value="1"/>
</dbReference>
<evidence type="ECO:0000259" key="1">
    <source>
        <dbReference type="PROSITE" id="PS51186"/>
    </source>
</evidence>
<dbReference type="GO" id="GO:0016747">
    <property type="term" value="F:acyltransferase activity, transferring groups other than amino-acyl groups"/>
    <property type="evidence" value="ECO:0007669"/>
    <property type="project" value="InterPro"/>
</dbReference>
<keyword evidence="3" id="KW-1185">Reference proteome</keyword>
<dbReference type="InterPro" id="IPR000182">
    <property type="entry name" value="GNAT_dom"/>
</dbReference>
<reference evidence="2" key="2">
    <citation type="submission" date="2020-09" db="EMBL/GenBank/DDBJ databases">
        <authorList>
            <person name="Sun Q."/>
            <person name="Zhou Y."/>
        </authorList>
    </citation>
    <scope>NUCLEOTIDE SEQUENCE</scope>
    <source>
        <strain evidence="2">CGMCC 1.15371</strain>
    </source>
</reference>
<evidence type="ECO:0000313" key="2">
    <source>
        <dbReference type="EMBL" id="GGE44602.1"/>
    </source>
</evidence>
<dbReference type="AlphaFoldDB" id="A0A8J2YI67"/>
<evidence type="ECO:0000313" key="3">
    <source>
        <dbReference type="Proteomes" id="UP000628775"/>
    </source>
</evidence>
<feature type="domain" description="N-acetyltransferase" evidence="1">
    <location>
        <begin position="7"/>
        <end position="167"/>
    </location>
</feature>
<dbReference type="PANTHER" id="PTHR43792:SF1">
    <property type="entry name" value="N-ACETYLTRANSFERASE DOMAIN-CONTAINING PROTEIN"/>
    <property type="match status" value="1"/>
</dbReference>
<dbReference type="Gene3D" id="3.40.630.30">
    <property type="match status" value="1"/>
</dbReference>
<dbReference type="SUPFAM" id="SSF55729">
    <property type="entry name" value="Acyl-CoA N-acyltransferases (Nat)"/>
    <property type="match status" value="1"/>
</dbReference>
<dbReference type="RefSeq" id="WP_188694276.1">
    <property type="nucleotide sequence ID" value="NZ_BMIR01000010.1"/>
</dbReference>
<protein>
    <submittedName>
        <fullName evidence="2">Acetyltransferase</fullName>
    </submittedName>
</protein>
<name>A0A8J2YI67_9BACL</name>
<dbReference type="PANTHER" id="PTHR43792">
    <property type="entry name" value="GNAT FAMILY, PUTATIVE (AFU_ORTHOLOGUE AFUA_3G00765)-RELATED-RELATED"/>
    <property type="match status" value="1"/>
</dbReference>
<dbReference type="InterPro" id="IPR016181">
    <property type="entry name" value="Acyl_CoA_acyltransferase"/>
</dbReference>
<reference evidence="2" key="1">
    <citation type="journal article" date="2014" name="Int. J. Syst. Evol. Microbiol.">
        <title>Complete genome sequence of Corynebacterium casei LMG S-19264T (=DSM 44701T), isolated from a smear-ripened cheese.</title>
        <authorList>
            <consortium name="US DOE Joint Genome Institute (JGI-PGF)"/>
            <person name="Walter F."/>
            <person name="Albersmeier A."/>
            <person name="Kalinowski J."/>
            <person name="Ruckert C."/>
        </authorList>
    </citation>
    <scope>NUCLEOTIDE SEQUENCE</scope>
    <source>
        <strain evidence="2">CGMCC 1.15371</strain>
    </source>
</reference>
<comment type="caution">
    <text evidence="2">The sequence shown here is derived from an EMBL/GenBank/DDBJ whole genome shotgun (WGS) entry which is preliminary data.</text>
</comment>
<dbReference type="Proteomes" id="UP000628775">
    <property type="component" value="Unassembled WGS sequence"/>
</dbReference>